<reference evidence="1 2" key="2">
    <citation type="submission" date="2018-10" db="EMBL/GenBank/DDBJ databases">
        <authorList>
            <consortium name="Pathogen Informatics"/>
        </authorList>
    </citation>
    <scope>NUCLEOTIDE SEQUENCE [LARGE SCALE GENOMIC DNA]</scope>
</reference>
<name>A0A0N4VIM9_ENTVE</name>
<evidence type="ECO:0000313" key="1">
    <source>
        <dbReference type="EMBL" id="VDD95274.1"/>
    </source>
</evidence>
<dbReference type="OrthoDB" id="2118094at2759"/>
<organism evidence="3">
    <name type="scientific">Enterobius vermicularis</name>
    <name type="common">Human pinworm</name>
    <dbReference type="NCBI Taxonomy" id="51028"/>
    <lineage>
        <taxon>Eukaryota</taxon>
        <taxon>Metazoa</taxon>
        <taxon>Ecdysozoa</taxon>
        <taxon>Nematoda</taxon>
        <taxon>Chromadorea</taxon>
        <taxon>Rhabditida</taxon>
        <taxon>Spirurina</taxon>
        <taxon>Oxyuridomorpha</taxon>
        <taxon>Oxyuroidea</taxon>
        <taxon>Oxyuridae</taxon>
        <taxon>Enterobius</taxon>
    </lineage>
</organism>
<protein>
    <submittedName>
        <fullName evidence="3">Secreted protein</fullName>
    </submittedName>
</protein>
<gene>
    <name evidence="1" type="ORF">EVEC_LOCUS10025</name>
</gene>
<dbReference type="EMBL" id="UXUI01010467">
    <property type="protein sequence ID" value="VDD95274.1"/>
    <property type="molecule type" value="Genomic_DNA"/>
</dbReference>
<keyword evidence="2" id="KW-1185">Reference proteome</keyword>
<evidence type="ECO:0000313" key="2">
    <source>
        <dbReference type="Proteomes" id="UP000274131"/>
    </source>
</evidence>
<sequence length="182" mass="20973">VLTETKLFTQIGAIINCSKEFLNASATLSNDQFCTCSQSALIIIEIKSTGQEIIHLHGYEVVISLIKLYFTVKHDSARMVDYKRLQTVQSDKQRKTMSVSESKLCFRSIHIKQKLGKKRMIMKLLELELCKVLQFVSERLSRFLLRNAFFIWFVVESSGKVVARTIENIGYLLKNKIKITFT</sequence>
<dbReference type="AlphaFoldDB" id="A0A0N4VIM9"/>
<reference evidence="3" key="1">
    <citation type="submission" date="2017-02" db="UniProtKB">
        <authorList>
            <consortium name="WormBaseParasite"/>
        </authorList>
    </citation>
    <scope>IDENTIFICATION</scope>
</reference>
<evidence type="ECO:0000313" key="3">
    <source>
        <dbReference type="WBParaSite" id="EVEC_0001068201-mRNA-1"/>
    </source>
</evidence>
<dbReference type="WBParaSite" id="EVEC_0001068201-mRNA-1">
    <property type="protein sequence ID" value="EVEC_0001068201-mRNA-1"/>
    <property type="gene ID" value="EVEC_0001068201"/>
</dbReference>
<dbReference type="Proteomes" id="UP000274131">
    <property type="component" value="Unassembled WGS sequence"/>
</dbReference>
<accession>A0A0N4VIM9</accession>
<proteinExistence type="predicted"/>